<dbReference type="EMBL" id="JBBPBM010000039">
    <property type="protein sequence ID" value="KAK8525898.1"/>
    <property type="molecule type" value="Genomic_DNA"/>
</dbReference>
<gene>
    <name evidence="1" type="ORF">V6N12_020385</name>
</gene>
<proteinExistence type="predicted"/>
<sequence>MVRINPSNNSLGQDSRKSVYYSPISPFTNMIPALLPLVPTSFNDINMTVVGEQSPIVPSEGIKHPRVQPHISDVSTAADSLLSSDHPLAGLAQQASRSQ</sequence>
<evidence type="ECO:0000313" key="1">
    <source>
        <dbReference type="EMBL" id="KAK8525898.1"/>
    </source>
</evidence>
<keyword evidence="2" id="KW-1185">Reference proteome</keyword>
<reference evidence="1 2" key="1">
    <citation type="journal article" date="2024" name="G3 (Bethesda)">
        <title>Genome assembly of Hibiscus sabdariffa L. provides insights into metabolisms of medicinal natural products.</title>
        <authorList>
            <person name="Kim T."/>
        </authorList>
    </citation>
    <scope>NUCLEOTIDE SEQUENCE [LARGE SCALE GENOMIC DNA]</scope>
    <source>
        <strain evidence="1">TK-2024</strain>
        <tissue evidence="1">Old leaves</tissue>
    </source>
</reference>
<accession>A0ABR2CXX1</accession>
<name>A0ABR2CXX1_9ROSI</name>
<organism evidence="1 2">
    <name type="scientific">Hibiscus sabdariffa</name>
    <name type="common">roselle</name>
    <dbReference type="NCBI Taxonomy" id="183260"/>
    <lineage>
        <taxon>Eukaryota</taxon>
        <taxon>Viridiplantae</taxon>
        <taxon>Streptophyta</taxon>
        <taxon>Embryophyta</taxon>
        <taxon>Tracheophyta</taxon>
        <taxon>Spermatophyta</taxon>
        <taxon>Magnoliopsida</taxon>
        <taxon>eudicotyledons</taxon>
        <taxon>Gunneridae</taxon>
        <taxon>Pentapetalae</taxon>
        <taxon>rosids</taxon>
        <taxon>malvids</taxon>
        <taxon>Malvales</taxon>
        <taxon>Malvaceae</taxon>
        <taxon>Malvoideae</taxon>
        <taxon>Hibiscus</taxon>
    </lineage>
</organism>
<evidence type="ECO:0000313" key="2">
    <source>
        <dbReference type="Proteomes" id="UP001472677"/>
    </source>
</evidence>
<dbReference type="Proteomes" id="UP001472677">
    <property type="component" value="Unassembled WGS sequence"/>
</dbReference>
<comment type="caution">
    <text evidence="1">The sequence shown here is derived from an EMBL/GenBank/DDBJ whole genome shotgun (WGS) entry which is preliminary data.</text>
</comment>
<protein>
    <submittedName>
        <fullName evidence="1">Uncharacterized protein</fullName>
    </submittedName>
</protein>